<evidence type="ECO:0000313" key="1">
    <source>
        <dbReference type="EMBL" id="CRH06019.1"/>
    </source>
</evidence>
<sequence length="125" mass="14596">MLVGQSTGWIPAGLNHQVVSWLRIFFFVTTINKMKITYDPNKRNKTLQERGLDFEDAAVVFAGRTLTRIDNREEYGEERITTIGHLHGRMVIICWTHRDGTRRVFSMRKANDREQKKFGQRLGQS</sequence>
<name>A0A1S7LIT8_MAGMO</name>
<dbReference type="Gene3D" id="3.10.450.530">
    <property type="entry name" value="Ribonuclease toxin, BrnT, of type II toxin-antitoxin system"/>
    <property type="match status" value="1"/>
</dbReference>
<gene>
    <name evidence="1" type="ORF">MAGMO_1843</name>
</gene>
<dbReference type="InterPro" id="IPR038573">
    <property type="entry name" value="BrnT_sf"/>
</dbReference>
<accession>A0A1S7LIT8</accession>
<protein>
    <recommendedName>
        <fullName evidence="2">BrnT family toxin</fullName>
    </recommendedName>
</protein>
<evidence type="ECO:0008006" key="2">
    <source>
        <dbReference type="Google" id="ProtNLM"/>
    </source>
</evidence>
<dbReference type="AlphaFoldDB" id="A0A1S7LIT8"/>
<organism evidence="1">
    <name type="scientific">Magnetococcus massalia (strain MO-1)</name>
    <dbReference type="NCBI Taxonomy" id="451514"/>
    <lineage>
        <taxon>Bacteria</taxon>
        <taxon>Pseudomonadati</taxon>
        <taxon>Pseudomonadota</taxon>
        <taxon>Magnetococcia</taxon>
        <taxon>Magnetococcales</taxon>
        <taxon>Magnetococcaceae</taxon>
        <taxon>Magnetococcus</taxon>
    </lineage>
</organism>
<reference evidence="1" key="1">
    <citation type="submission" date="2015-04" db="EMBL/GenBank/DDBJ databases">
        <authorList>
            <person name="Syromyatnikov M.Y."/>
            <person name="Popov V.N."/>
        </authorList>
    </citation>
    <scope>NUCLEOTIDE SEQUENCE</scope>
    <source>
        <strain evidence="1">MO-1</strain>
    </source>
</reference>
<dbReference type="EMBL" id="LO017727">
    <property type="protein sequence ID" value="CRH06019.1"/>
    <property type="molecule type" value="Genomic_DNA"/>
</dbReference>
<dbReference type="Pfam" id="PF04365">
    <property type="entry name" value="BrnT_toxin"/>
    <property type="match status" value="1"/>
</dbReference>
<dbReference type="InterPro" id="IPR007460">
    <property type="entry name" value="BrnT_toxin"/>
</dbReference>
<proteinExistence type="predicted"/>